<organism evidence="3 4">
    <name type="scientific">Chitinophaga filiformis</name>
    <name type="common">Myxococcus filiformis</name>
    <name type="synonym">Flexibacter filiformis</name>
    <dbReference type="NCBI Taxonomy" id="104663"/>
    <lineage>
        <taxon>Bacteria</taxon>
        <taxon>Pseudomonadati</taxon>
        <taxon>Bacteroidota</taxon>
        <taxon>Chitinophagia</taxon>
        <taxon>Chitinophagales</taxon>
        <taxon>Chitinophagaceae</taxon>
        <taxon>Chitinophaga</taxon>
    </lineage>
</organism>
<dbReference type="STRING" id="104663.SAMN04488121_104318"/>
<dbReference type="InterPro" id="IPR001296">
    <property type="entry name" value="Glyco_trans_1"/>
</dbReference>
<name>A0A1G7UC50_CHIFI</name>
<accession>A0A1G7UC50</accession>
<protein>
    <submittedName>
        <fullName evidence="3">Glycosyltransferase involved in cell wall bisynthesis</fullName>
    </submittedName>
</protein>
<evidence type="ECO:0000259" key="1">
    <source>
        <dbReference type="Pfam" id="PF00534"/>
    </source>
</evidence>
<dbReference type="AlphaFoldDB" id="A0A1G7UC50"/>
<gene>
    <name evidence="3" type="ORF">SAMN04488121_104318</name>
</gene>
<keyword evidence="3" id="KW-0808">Transferase</keyword>
<dbReference type="Proteomes" id="UP000199045">
    <property type="component" value="Unassembled WGS sequence"/>
</dbReference>
<feature type="domain" description="Glycosyltransferase subfamily 4-like N-terminal" evidence="2">
    <location>
        <begin position="24"/>
        <end position="143"/>
    </location>
</feature>
<feature type="domain" description="Glycosyl transferase family 1" evidence="1">
    <location>
        <begin position="195"/>
        <end position="356"/>
    </location>
</feature>
<sequence length="381" mass="43384">MNNTRPKAFIVTNIDVFFLTNRKEQAQIMQERGFEIHVLAADTGRSEEIRQLGFIFHALPMGRFGLGPLQVLKNIWQIGDIYKKEAPAVIHQLGLKIIMLGTLAGLRTKAVIFNTYTGLGYLFTVDNYKTKILRRLLLLLSKWIYKSRRVIAIFQNTTDYKLFKEYGIVDETNGYVIKGCGVKLTDFDFAPLPAGEVLKILLPGKMLSSKGIYEFVEIAKNIKADKTISQQVEFQLCGGIDEGHPFAIKKEEIEKWQENGWVKWLGNQKKMSDVYKQADIVILPSWREGLPKSLLEAGAVGRPIITYNVAGCSEVVVDGVTGYIVPFGDVGKMTEYTKRLINDKTLREKMGTNSYNYTKEHFELYKIIDENIQLYSKMKLI</sequence>
<reference evidence="3 4" key="1">
    <citation type="submission" date="2016-10" db="EMBL/GenBank/DDBJ databases">
        <authorList>
            <person name="de Groot N.N."/>
        </authorList>
    </citation>
    <scope>NUCLEOTIDE SEQUENCE [LARGE SCALE GENOMIC DNA]</scope>
    <source>
        <strain evidence="3 4">DSM 527</strain>
    </source>
</reference>
<dbReference type="Pfam" id="PF00534">
    <property type="entry name" value="Glycos_transf_1"/>
    <property type="match status" value="1"/>
</dbReference>
<evidence type="ECO:0000259" key="2">
    <source>
        <dbReference type="Pfam" id="PF13477"/>
    </source>
</evidence>
<dbReference type="CDD" id="cd03808">
    <property type="entry name" value="GT4_CapM-like"/>
    <property type="match status" value="1"/>
</dbReference>
<dbReference type="Gene3D" id="3.40.50.2000">
    <property type="entry name" value="Glycogen Phosphorylase B"/>
    <property type="match status" value="2"/>
</dbReference>
<evidence type="ECO:0000313" key="3">
    <source>
        <dbReference type="EMBL" id="SDG45162.1"/>
    </source>
</evidence>
<dbReference type="OrthoDB" id="9790710at2"/>
<dbReference type="PANTHER" id="PTHR12526:SF638">
    <property type="entry name" value="SPORE COAT PROTEIN SA"/>
    <property type="match status" value="1"/>
</dbReference>
<dbReference type="EMBL" id="FNBN01000004">
    <property type="protein sequence ID" value="SDG45162.1"/>
    <property type="molecule type" value="Genomic_DNA"/>
</dbReference>
<dbReference type="GO" id="GO:0016757">
    <property type="term" value="F:glycosyltransferase activity"/>
    <property type="evidence" value="ECO:0007669"/>
    <property type="project" value="InterPro"/>
</dbReference>
<dbReference type="InterPro" id="IPR028098">
    <property type="entry name" value="Glyco_trans_4-like_N"/>
</dbReference>
<dbReference type="RefSeq" id="WP_089834489.1">
    <property type="nucleotide sequence ID" value="NZ_FNBN01000004.1"/>
</dbReference>
<proteinExistence type="predicted"/>
<dbReference type="Pfam" id="PF13477">
    <property type="entry name" value="Glyco_trans_4_2"/>
    <property type="match status" value="1"/>
</dbReference>
<dbReference type="SUPFAM" id="SSF53756">
    <property type="entry name" value="UDP-Glycosyltransferase/glycogen phosphorylase"/>
    <property type="match status" value="1"/>
</dbReference>
<evidence type="ECO:0000313" key="4">
    <source>
        <dbReference type="Proteomes" id="UP000199045"/>
    </source>
</evidence>
<dbReference type="PANTHER" id="PTHR12526">
    <property type="entry name" value="GLYCOSYLTRANSFERASE"/>
    <property type="match status" value="1"/>
</dbReference>